<evidence type="ECO:0000313" key="1">
    <source>
        <dbReference type="EMBL" id="JAD75402.1"/>
    </source>
</evidence>
<reference evidence="1" key="1">
    <citation type="submission" date="2014-09" db="EMBL/GenBank/DDBJ databases">
        <authorList>
            <person name="Magalhaes I.L.F."/>
            <person name="Oliveira U."/>
            <person name="Santos F.R."/>
            <person name="Vidigal T.H.D.A."/>
            <person name="Brescovit A.D."/>
            <person name="Santos A.J."/>
        </authorList>
    </citation>
    <scope>NUCLEOTIDE SEQUENCE</scope>
    <source>
        <tissue evidence="1">Shoot tissue taken approximately 20 cm above the soil surface</tissue>
    </source>
</reference>
<dbReference type="EMBL" id="GBRH01222493">
    <property type="protein sequence ID" value="JAD75402.1"/>
    <property type="molecule type" value="Transcribed_RNA"/>
</dbReference>
<organism evidence="1">
    <name type="scientific">Arundo donax</name>
    <name type="common">Giant reed</name>
    <name type="synonym">Donax arundinaceus</name>
    <dbReference type="NCBI Taxonomy" id="35708"/>
    <lineage>
        <taxon>Eukaryota</taxon>
        <taxon>Viridiplantae</taxon>
        <taxon>Streptophyta</taxon>
        <taxon>Embryophyta</taxon>
        <taxon>Tracheophyta</taxon>
        <taxon>Spermatophyta</taxon>
        <taxon>Magnoliopsida</taxon>
        <taxon>Liliopsida</taxon>
        <taxon>Poales</taxon>
        <taxon>Poaceae</taxon>
        <taxon>PACMAD clade</taxon>
        <taxon>Arundinoideae</taxon>
        <taxon>Arundineae</taxon>
        <taxon>Arundo</taxon>
    </lineage>
</organism>
<proteinExistence type="predicted"/>
<reference evidence="1" key="2">
    <citation type="journal article" date="2015" name="Data Brief">
        <title>Shoot transcriptome of the giant reed, Arundo donax.</title>
        <authorList>
            <person name="Barrero R.A."/>
            <person name="Guerrero F.D."/>
            <person name="Moolhuijzen P."/>
            <person name="Goolsby J.A."/>
            <person name="Tidwell J."/>
            <person name="Bellgard S.E."/>
            <person name="Bellgard M.I."/>
        </authorList>
    </citation>
    <scope>NUCLEOTIDE SEQUENCE</scope>
    <source>
        <tissue evidence="1">Shoot tissue taken approximately 20 cm above the soil surface</tissue>
    </source>
</reference>
<protein>
    <submittedName>
        <fullName evidence="1">Uncharacterized protein</fullName>
    </submittedName>
</protein>
<accession>A0A0A9CV78</accession>
<dbReference type="AlphaFoldDB" id="A0A0A9CV78"/>
<name>A0A0A9CV78_ARUDO</name>
<sequence length="65" mass="7669">MNQLHQRDAPVFQYGRSNQLLHHFIYAHHHFSGQSFLSSQECQMMKTRLRVLSKELCHGLLMTSL</sequence>